<protein>
    <recommendedName>
        <fullName evidence="1">ATP-dependent DNA helicase</fullName>
        <ecNumber evidence="1">5.6.2.3</ecNumber>
    </recommendedName>
</protein>
<evidence type="ECO:0000313" key="5">
    <source>
        <dbReference type="Proteomes" id="UP001443914"/>
    </source>
</evidence>
<dbReference type="PANTHER" id="PTHR10492:SF101">
    <property type="entry name" value="ATP-DEPENDENT DNA HELICASE"/>
    <property type="match status" value="1"/>
</dbReference>
<dbReference type="InterPro" id="IPR010285">
    <property type="entry name" value="DNA_helicase_pif1-like_DEAD"/>
</dbReference>
<dbReference type="GO" id="GO:0006310">
    <property type="term" value="P:DNA recombination"/>
    <property type="evidence" value="ECO:0007669"/>
    <property type="project" value="UniProtKB-KW"/>
</dbReference>
<dbReference type="GO" id="GO:0006281">
    <property type="term" value="P:DNA repair"/>
    <property type="evidence" value="ECO:0007669"/>
    <property type="project" value="UniProtKB-KW"/>
</dbReference>
<dbReference type="AlphaFoldDB" id="A0AAW1GXX2"/>
<dbReference type="GO" id="GO:0000723">
    <property type="term" value="P:telomere maintenance"/>
    <property type="evidence" value="ECO:0007669"/>
    <property type="project" value="InterPro"/>
</dbReference>
<reference evidence="4" key="1">
    <citation type="submission" date="2024-03" db="EMBL/GenBank/DDBJ databases">
        <title>WGS assembly of Saponaria officinalis var. Norfolk2.</title>
        <authorList>
            <person name="Jenkins J."/>
            <person name="Shu S."/>
            <person name="Grimwood J."/>
            <person name="Barry K."/>
            <person name="Goodstein D."/>
            <person name="Schmutz J."/>
            <person name="Leebens-Mack J."/>
            <person name="Osbourn A."/>
        </authorList>
    </citation>
    <scope>NUCLEOTIDE SEQUENCE [LARGE SCALE GENOMIC DNA]</scope>
    <source>
        <strain evidence="4">JIC</strain>
    </source>
</reference>
<dbReference type="SUPFAM" id="SSF52540">
    <property type="entry name" value="P-loop containing nucleoside triphosphate hydrolases"/>
    <property type="match status" value="1"/>
</dbReference>
<comment type="caution">
    <text evidence="4">The sequence shown here is derived from an EMBL/GenBank/DDBJ whole genome shotgun (WGS) entry which is preliminary data.</text>
</comment>
<dbReference type="InterPro" id="IPR025476">
    <property type="entry name" value="Helitron_helicase-like"/>
</dbReference>
<dbReference type="EMBL" id="JBDFQZ010000013">
    <property type="protein sequence ID" value="KAK9668918.1"/>
    <property type="molecule type" value="Genomic_DNA"/>
</dbReference>
<dbReference type="Proteomes" id="UP001443914">
    <property type="component" value="Unassembled WGS sequence"/>
</dbReference>
<dbReference type="InterPro" id="IPR027417">
    <property type="entry name" value="P-loop_NTPase"/>
</dbReference>
<keyword evidence="1" id="KW-0378">Hydrolase</keyword>
<feature type="domain" description="Helitron helicase-like" evidence="3">
    <location>
        <begin position="280"/>
        <end position="462"/>
    </location>
</feature>
<feature type="domain" description="DNA helicase Pif1-like DEAD-box helicase" evidence="2">
    <location>
        <begin position="916"/>
        <end position="1093"/>
    </location>
</feature>
<comment type="cofactor">
    <cofactor evidence="1">
        <name>Mg(2+)</name>
        <dbReference type="ChEBI" id="CHEBI:18420"/>
    </cofactor>
</comment>
<gene>
    <name evidence="4" type="ORF">RND81_13G095800</name>
</gene>
<keyword evidence="1" id="KW-0227">DNA damage</keyword>
<keyword evidence="1" id="KW-0347">Helicase</keyword>
<dbReference type="Pfam" id="PF05970">
    <property type="entry name" value="PIF1"/>
    <property type="match status" value="1"/>
</dbReference>
<sequence>MWYQERVRKSRKSKKPQFSLCCMKGKVKLPLLQEPPTTIKDLVTNNDVKSKHFIENIRAYNMMFSFTSMGGNIDRTVNRGRSTYSFRLHGQNYHSIGSLLPTEGSRPKFTQLYIYDTSDEVSNRKHAIRWKFDSPNNPDAFDGEIIGKLQQMLDEHNPFTKAFRMARDSFASNECKDLKVRLIGRRSKDGRTYNLPTTSEVAALIVGDIGTAADERDIIVETRIGILKRINELHPSYLALQYPLLFPYGEDGFQTDIYHSGKEVPTTNTKKRFRLTMREFFSFRIMERRIERCTLLIARKLFQQFLVDAYTMIETERINYIRRNQKTIRADKYISLKESVGRGITNPASKGRRIVLPSSFTGCARYMRLNFQDAMATCKVFGYPDLFITFTCNPKWPEITRYVKRIGVRPEDRPDILCRVFKIKLDQLIRDLKDKRLFGRVQAVMYTVEFQKRGLPHVHILLFLHRDDKIPNAEHIDKLICAERPEKNDNPCLFEAVKELMIHGPCGAANHKSPCMENGKCSKHFPKKFTEHTTVDEEGYPVYRRRDNGAKVVKGGVELDNRYVVPYNPKLLLKYRAHINVEWCNRSRSIKYLFKYINKGYDRVTATVSATDTDDIDEIKSYYDCRYVSACEAAWRIFGFEIHYRTPSVERLNFHLPNEQSVIYNEFDSLDIVLEKSSIEETMFLAWMECNKKYQEAKNPTYVDFPSKFVWKRNLREWTPRKKGYSIGRIYHASPGTGERFYLRTLLNHVRGPRSYEDIRTVDGVVYPTFKDACYVRGLLDDDKEYIDGITEASHWGTATYLRSHFVMLLISGSISRSEEVWDKTWHLLSDDILHKQRMFFQVEDLQLTEEELKNSTLIEIEGILQRNGSSLKRFPSITVPDEILTREKGNKLLAEELRYDRKSLAEEHKRILPNLTDEQRKIYDEVMSAVDRDQGGTFFVYGYGGTGKTFLWRTLCAGIRSRGEIVLPVASSGIASLLLPGGRTAHSRFRIPLNVTEDSTCCAITPDSDLTGLLIKTKLIIWDEAPMTHKYCFEALDRSLRDVMRTSNPHCSNKPFGGKVVVFGGDFRQILPVVPKGSRQDIVFSTINSSYL</sequence>
<keyword evidence="1" id="KW-0547">Nucleotide-binding</keyword>
<comment type="similarity">
    <text evidence="1">Belongs to the helicase family.</text>
</comment>
<dbReference type="Pfam" id="PF14214">
    <property type="entry name" value="Helitron_like_N"/>
    <property type="match status" value="1"/>
</dbReference>
<keyword evidence="1" id="KW-0234">DNA repair</keyword>
<evidence type="ECO:0000259" key="3">
    <source>
        <dbReference type="Pfam" id="PF14214"/>
    </source>
</evidence>
<keyword evidence="1" id="KW-0233">DNA recombination</keyword>
<keyword evidence="1" id="KW-0067">ATP-binding</keyword>
<evidence type="ECO:0000256" key="1">
    <source>
        <dbReference type="RuleBase" id="RU363044"/>
    </source>
</evidence>
<dbReference type="GO" id="GO:0005524">
    <property type="term" value="F:ATP binding"/>
    <property type="evidence" value="ECO:0007669"/>
    <property type="project" value="UniProtKB-KW"/>
</dbReference>
<accession>A0AAW1GXX2</accession>
<keyword evidence="5" id="KW-1185">Reference proteome</keyword>
<name>A0AAW1GXX2_SAPOF</name>
<dbReference type="EC" id="5.6.2.3" evidence="1"/>
<evidence type="ECO:0000259" key="2">
    <source>
        <dbReference type="Pfam" id="PF05970"/>
    </source>
</evidence>
<dbReference type="Gene3D" id="3.40.50.300">
    <property type="entry name" value="P-loop containing nucleotide triphosphate hydrolases"/>
    <property type="match status" value="1"/>
</dbReference>
<organism evidence="4 5">
    <name type="scientific">Saponaria officinalis</name>
    <name type="common">Common soapwort</name>
    <name type="synonym">Lychnis saponaria</name>
    <dbReference type="NCBI Taxonomy" id="3572"/>
    <lineage>
        <taxon>Eukaryota</taxon>
        <taxon>Viridiplantae</taxon>
        <taxon>Streptophyta</taxon>
        <taxon>Embryophyta</taxon>
        <taxon>Tracheophyta</taxon>
        <taxon>Spermatophyta</taxon>
        <taxon>Magnoliopsida</taxon>
        <taxon>eudicotyledons</taxon>
        <taxon>Gunneridae</taxon>
        <taxon>Pentapetalae</taxon>
        <taxon>Caryophyllales</taxon>
        <taxon>Caryophyllaceae</taxon>
        <taxon>Caryophylleae</taxon>
        <taxon>Saponaria</taxon>
    </lineage>
</organism>
<comment type="catalytic activity">
    <reaction evidence="1">
        <text>ATP + H2O = ADP + phosphate + H(+)</text>
        <dbReference type="Rhea" id="RHEA:13065"/>
        <dbReference type="ChEBI" id="CHEBI:15377"/>
        <dbReference type="ChEBI" id="CHEBI:15378"/>
        <dbReference type="ChEBI" id="CHEBI:30616"/>
        <dbReference type="ChEBI" id="CHEBI:43474"/>
        <dbReference type="ChEBI" id="CHEBI:456216"/>
        <dbReference type="EC" id="5.6.2.3"/>
    </reaction>
</comment>
<evidence type="ECO:0000313" key="4">
    <source>
        <dbReference type="EMBL" id="KAK9668918.1"/>
    </source>
</evidence>
<dbReference type="PANTHER" id="PTHR10492">
    <property type="match status" value="1"/>
</dbReference>
<dbReference type="GO" id="GO:0016787">
    <property type="term" value="F:hydrolase activity"/>
    <property type="evidence" value="ECO:0007669"/>
    <property type="project" value="UniProtKB-KW"/>
</dbReference>
<proteinExistence type="inferred from homology"/>
<dbReference type="GO" id="GO:0043139">
    <property type="term" value="F:5'-3' DNA helicase activity"/>
    <property type="evidence" value="ECO:0007669"/>
    <property type="project" value="UniProtKB-EC"/>
</dbReference>